<organism evidence="2 3">
    <name type="scientific">Plasmodium vivax</name>
    <name type="common">malaria parasite P. vivax</name>
    <dbReference type="NCBI Taxonomy" id="5855"/>
    <lineage>
        <taxon>Eukaryota</taxon>
        <taxon>Sar</taxon>
        <taxon>Alveolata</taxon>
        <taxon>Apicomplexa</taxon>
        <taxon>Aconoidasida</taxon>
        <taxon>Haemosporida</taxon>
        <taxon>Plasmodiidae</taxon>
        <taxon>Plasmodium</taxon>
        <taxon>Plasmodium (Plasmodium)</taxon>
    </lineage>
</organism>
<evidence type="ECO:0008006" key="4">
    <source>
        <dbReference type="Google" id="ProtNLM"/>
    </source>
</evidence>
<evidence type="ECO:0000313" key="3">
    <source>
        <dbReference type="Proteomes" id="UP000305196"/>
    </source>
</evidence>
<keyword evidence="1" id="KW-0472">Membrane</keyword>
<dbReference type="Proteomes" id="UP000305196">
    <property type="component" value="Chromosome 3"/>
</dbReference>
<feature type="transmembrane region" description="Helical" evidence="1">
    <location>
        <begin position="192"/>
        <end position="220"/>
    </location>
</feature>
<dbReference type="EMBL" id="LT615258">
    <property type="protein sequence ID" value="SCO70944.1"/>
    <property type="molecule type" value="Genomic_DNA"/>
</dbReference>
<feature type="transmembrane region" description="Helical" evidence="1">
    <location>
        <begin position="132"/>
        <end position="153"/>
    </location>
</feature>
<name>A0A1G4H7Z7_PLAVI</name>
<dbReference type="Pfam" id="PF12420">
    <property type="entry name" value="DUF3671"/>
    <property type="match status" value="1"/>
</dbReference>
<evidence type="ECO:0000313" key="2">
    <source>
        <dbReference type="EMBL" id="SCO70944.1"/>
    </source>
</evidence>
<evidence type="ECO:0000256" key="1">
    <source>
        <dbReference type="SAM" id="Phobius"/>
    </source>
</evidence>
<proteinExistence type="predicted"/>
<reference evidence="2 3" key="1">
    <citation type="submission" date="2016-07" db="EMBL/GenBank/DDBJ databases">
        <authorList>
            <consortium name="Pathogen Informatics"/>
        </authorList>
    </citation>
    <scope>NUCLEOTIDE SEQUENCE [LARGE SCALE GENOMIC DNA]</scope>
</reference>
<protein>
    <recommendedName>
        <fullName evidence="4">Variable surface protein</fullName>
    </recommendedName>
</protein>
<keyword evidence="1" id="KW-1133">Transmembrane helix</keyword>
<dbReference type="AlphaFoldDB" id="A0A1G4H7Z7"/>
<accession>A0A1G4H7Z7</accession>
<gene>
    <name evidence="2" type="ORF">PVC01_030026400</name>
</gene>
<dbReference type="VEuPathDB" id="PlasmoDB:PVP01_0007990"/>
<feature type="non-terminal residue" evidence="2">
    <location>
        <position position="1"/>
    </location>
</feature>
<dbReference type="InterPro" id="IPR022139">
    <property type="entry name" value="Fam-L/Fam-M-like_plasmodium"/>
</dbReference>
<sequence length="251" mass="29942">IQFSYEKTIENNNKMRNGLNICFKRYLTEYAGETKIDKTGLNKSSPYYFENNETSNYHDYVSTYRNMKNSDSKKLKLYKTSYKHRYSKKKGLEKLDCYCEKILFDKFDYLHKIAENRKNRRTSFIDKILNKYGYRLILFSLLPIIGLIFPVLFCGKDEKNESSTFFCIHEKHEGSSAACKLQMLPKSILPHIYVITYISLVIFYFIIPTIYLSMIIYGFIKVVKYEKLKSGKDKMSFNEYCRFCKDLFYLN</sequence>
<keyword evidence="1" id="KW-0812">Transmembrane</keyword>
<dbReference type="VEuPathDB" id="PlasmoDB:PVPAM_060038900"/>